<dbReference type="OrthoDB" id="56338at2759"/>
<reference evidence="1 2" key="1">
    <citation type="journal article" date="2012" name="Genome Biol.">
        <title>Genome and low-iron response of an oceanic diatom adapted to chronic iron limitation.</title>
        <authorList>
            <person name="Lommer M."/>
            <person name="Specht M."/>
            <person name="Roy A.S."/>
            <person name="Kraemer L."/>
            <person name="Andreson R."/>
            <person name="Gutowska M.A."/>
            <person name="Wolf J."/>
            <person name="Bergner S.V."/>
            <person name="Schilhabel M.B."/>
            <person name="Klostermeier U.C."/>
            <person name="Beiko R.G."/>
            <person name="Rosenstiel P."/>
            <person name="Hippler M."/>
            <person name="Laroche J."/>
        </authorList>
    </citation>
    <scope>NUCLEOTIDE SEQUENCE [LARGE SCALE GENOMIC DNA]</scope>
    <source>
        <strain evidence="1 2">CCMP1005</strain>
    </source>
</reference>
<organism evidence="1 2">
    <name type="scientific">Thalassiosira oceanica</name>
    <name type="common">Marine diatom</name>
    <dbReference type="NCBI Taxonomy" id="159749"/>
    <lineage>
        <taxon>Eukaryota</taxon>
        <taxon>Sar</taxon>
        <taxon>Stramenopiles</taxon>
        <taxon>Ochrophyta</taxon>
        <taxon>Bacillariophyta</taxon>
        <taxon>Coscinodiscophyceae</taxon>
        <taxon>Thalassiosirophycidae</taxon>
        <taxon>Thalassiosirales</taxon>
        <taxon>Thalassiosiraceae</taxon>
        <taxon>Thalassiosira</taxon>
    </lineage>
</organism>
<evidence type="ECO:0000313" key="2">
    <source>
        <dbReference type="Proteomes" id="UP000266841"/>
    </source>
</evidence>
<dbReference type="EMBL" id="AGNL01001329">
    <property type="protein sequence ID" value="EJK77098.1"/>
    <property type="molecule type" value="Genomic_DNA"/>
</dbReference>
<name>K0TEH0_THAOC</name>
<sequence>MAVVLASETMYERTFSRGAIGLGPMAGIAYVHDRDETRKKKEIRISKRRAEALGESCTLSVEMQMLSDFVAEVESNGPIASTSQPAKKKLRRMKSPLVEFTLPFQLEGAGVSTLQEAKDGARKSVLIAFESRSMPNRLVNSFPHDLSEEEHDDDELIEPSLERPVGGASESLVSISMNDEVVAIFDCAANMETEEATSFIGSAKAKADLLLKIFRERYKAHVQNRISKKSKRNHWVMKLAYKNLNVVAAVMVMADHRKVAALNKVHEGKRLLIPARGVYVSESDIPPAETNYLFVYSFRKINPDGDTASIDFESKYIEEGGSVPILESELTSAWQCFHVFFVKYMSMKNGLRRNISVDARPAPGRVNKMKNRLSAGTWNVLSSLNLLELLPVPVDLTMEEFVEVDASIQVIE</sequence>
<accession>K0TEH0</accession>
<comment type="caution">
    <text evidence="1">The sequence shown here is derived from an EMBL/GenBank/DDBJ whole genome shotgun (WGS) entry which is preliminary data.</text>
</comment>
<proteinExistence type="predicted"/>
<dbReference type="Proteomes" id="UP000266841">
    <property type="component" value="Unassembled WGS sequence"/>
</dbReference>
<gene>
    <name evidence="1" type="ORF">THAOC_01091</name>
</gene>
<keyword evidence="2" id="KW-1185">Reference proteome</keyword>
<evidence type="ECO:0000313" key="1">
    <source>
        <dbReference type="EMBL" id="EJK77098.1"/>
    </source>
</evidence>
<protein>
    <submittedName>
        <fullName evidence="1">Uncharacterized protein</fullName>
    </submittedName>
</protein>
<dbReference type="AlphaFoldDB" id="K0TEH0"/>